<evidence type="ECO:0000256" key="1">
    <source>
        <dbReference type="SAM" id="MobiDB-lite"/>
    </source>
</evidence>
<keyword evidence="4" id="KW-1185">Reference proteome</keyword>
<dbReference type="HOGENOM" id="CLU_2688368_0_0_1"/>
<reference evidence="3" key="1">
    <citation type="submission" date="2011-01" db="EMBL/GenBank/DDBJ databases">
        <title>The Genome Sequence of Nematocida parisii strain ERTm3.</title>
        <authorList>
            <consortium name="The Broad Institute Genome Sequencing Platform"/>
            <consortium name="The Broad Institute Genome Sequencing Center for Infectious Disease"/>
            <person name="Cuomo C."/>
            <person name="Troemel E."/>
            <person name="Young S.K."/>
            <person name="Zeng Q."/>
            <person name="Gargeya S."/>
            <person name="Fitzgerald M."/>
            <person name="Haas B."/>
            <person name="Abouelleil A."/>
            <person name="Alvarado L."/>
            <person name="Arachchi H.M."/>
            <person name="Berlin A."/>
            <person name="Chapman S.B."/>
            <person name="Gearin G."/>
            <person name="Goldberg J."/>
            <person name="Griggs A."/>
            <person name="Gujja S."/>
            <person name="Hansen M."/>
            <person name="Heiman D."/>
            <person name="Howarth C."/>
            <person name="Larimer J."/>
            <person name="Lui A."/>
            <person name="MacDonald P.J.P."/>
            <person name="McCowen C."/>
            <person name="Montmayeur A."/>
            <person name="Murphy C."/>
            <person name="Neiman D."/>
            <person name="Pearson M."/>
            <person name="Priest M."/>
            <person name="Roberts A."/>
            <person name="Saif S."/>
            <person name="Shea T."/>
            <person name="Sisk P."/>
            <person name="Stolte C."/>
            <person name="Sykes S."/>
            <person name="Wortman J."/>
            <person name="Nusbaum C."/>
            <person name="Birren B."/>
        </authorList>
    </citation>
    <scope>NUCLEOTIDE SEQUENCE</scope>
    <source>
        <strain evidence="3">ERTm3</strain>
    </source>
</reference>
<feature type="signal peptide" evidence="2">
    <location>
        <begin position="1"/>
        <end position="29"/>
    </location>
</feature>
<proteinExistence type="predicted"/>
<dbReference type="VEuPathDB" id="MicrosporidiaDB:NEQG_01856"/>
<accession>I3EEY7</accession>
<dbReference type="AlphaFoldDB" id="I3EEY7"/>
<gene>
    <name evidence="3" type="ORF">NEQG_01856</name>
</gene>
<evidence type="ECO:0000313" key="4">
    <source>
        <dbReference type="Proteomes" id="UP000002872"/>
    </source>
</evidence>
<organism evidence="3 4">
    <name type="scientific">Nematocida parisii (strain ERTm3)</name>
    <name type="common">Nematode killer fungus</name>
    <dbReference type="NCBI Taxonomy" id="935791"/>
    <lineage>
        <taxon>Eukaryota</taxon>
        <taxon>Fungi</taxon>
        <taxon>Fungi incertae sedis</taxon>
        <taxon>Microsporidia</taxon>
        <taxon>Nematocida</taxon>
    </lineage>
</organism>
<dbReference type="InParanoid" id="I3EEY7"/>
<dbReference type="Proteomes" id="UP000002872">
    <property type="component" value="Unassembled WGS sequence"/>
</dbReference>
<dbReference type="EMBL" id="GL870880">
    <property type="protein sequence ID" value="EIJ87784.1"/>
    <property type="molecule type" value="Genomic_DNA"/>
</dbReference>
<name>I3EEY7_NEMP3</name>
<keyword evidence="2" id="KW-0732">Signal</keyword>
<protein>
    <submittedName>
        <fullName evidence="3">Uncharacterized protein</fullName>
    </submittedName>
</protein>
<evidence type="ECO:0000256" key="2">
    <source>
        <dbReference type="SAM" id="SignalP"/>
    </source>
</evidence>
<feature type="chain" id="PRO_5003670427" evidence="2">
    <location>
        <begin position="30"/>
        <end position="74"/>
    </location>
</feature>
<sequence>MKTTNTLIKTKTLFALLLFITLLLNFAMAGSEDDKKDEKAGKDEKDGKPDDKKDVKDGKDGKDGKPDDSNPDKK</sequence>
<feature type="region of interest" description="Disordered" evidence="1">
    <location>
        <begin position="31"/>
        <end position="74"/>
    </location>
</feature>
<evidence type="ECO:0000313" key="3">
    <source>
        <dbReference type="EMBL" id="EIJ87784.1"/>
    </source>
</evidence>
<feature type="compositionally biased region" description="Basic and acidic residues" evidence="1">
    <location>
        <begin position="32"/>
        <end position="74"/>
    </location>
</feature>